<evidence type="ECO:0000256" key="9">
    <source>
        <dbReference type="HAMAP-Rule" id="MF_01465"/>
    </source>
</evidence>
<dbReference type="InterPro" id="IPR030659">
    <property type="entry name" value="SecY_CS"/>
</dbReference>
<dbReference type="EMBL" id="AWQU01000085">
    <property type="protein sequence ID" value="KFB07371.1"/>
    <property type="molecule type" value="Genomic_DNA"/>
</dbReference>
<sequence length="473" mass="51742">MANINNRNKKISNWTYLKRIFTNKQVMISLLATMILLLLFRIGASLTLPGVKLNGVSSDTEQSFLGILNILGGGGITRFSFMAIGVSPYITAQIIIQLLSSDLIKPLTRLTKAGEKGKRKIEIINRILTIPFAIMQAYAVLSLAANSGAITIFGQTSVAAVPGGQLFLLLIGMTAGTFLTIFLADVISKRGIGNGITLIILSGILSSLFSNFSNVFEVLVNQSTSTYELLKYFSFILYLVFFILILLAVVFMNGSTRKIPIQQIGQGLTTESEEMPYLPIKLNAAGVIPVIFASSLMTIPPTIAQFLSPTNGFVTFVNEFLAIETPVGLTIYAILIFLFGFFYSHIQVNPEKLAENLKKSGKYIPGVKVGEETYKYITRTLNRVNWLGVPFLVVIAIIPYIISMTTNIPNGLAIGGTGIIIMVSGSLEFWQALKSAQTNYGYSNLTKDIKSSNESYLSKGDDDSDSKKSQHLW</sequence>
<evidence type="ECO:0000256" key="10">
    <source>
        <dbReference type="RuleBase" id="RU000537"/>
    </source>
</evidence>
<dbReference type="InterPro" id="IPR026593">
    <property type="entry name" value="SecY"/>
</dbReference>
<dbReference type="GeneID" id="96866291"/>
<evidence type="ECO:0000256" key="6">
    <source>
        <dbReference type="ARBA" id="ARBA00022989"/>
    </source>
</evidence>
<keyword evidence="7 9" id="KW-0811">Translocation</keyword>
<evidence type="ECO:0000256" key="12">
    <source>
        <dbReference type="RuleBase" id="RU004349"/>
    </source>
</evidence>
<feature type="transmembrane region" description="Helical" evidence="9">
    <location>
        <begin position="166"/>
        <end position="184"/>
    </location>
</feature>
<dbReference type="SUPFAM" id="SSF103491">
    <property type="entry name" value="Preprotein translocase SecY subunit"/>
    <property type="match status" value="1"/>
</dbReference>
<dbReference type="GO" id="GO:0043952">
    <property type="term" value="P:protein transport by the Sec complex"/>
    <property type="evidence" value="ECO:0007669"/>
    <property type="project" value="UniProtKB-UniRule"/>
</dbReference>
<comment type="function">
    <text evidence="9 10">The central subunit of the protein translocation channel SecYEG. Consists of two halves formed by TMs 1-5 and 6-10. These two domains form a lateral gate at the front which open onto the bilayer between TMs 2 and 7, and are clamped together by SecE at the back. The channel is closed by both a pore ring composed of hydrophobic SecY resides and a short helix (helix 2A) on the extracellular side of the membrane which forms a plug. The plug probably moves laterally to allow the channel to open. The ring and the pore may move independently.</text>
</comment>
<protein>
    <recommendedName>
        <fullName evidence="9 10">Protein translocase subunit SecY</fullName>
    </recommendedName>
</protein>
<dbReference type="InterPro" id="IPR023201">
    <property type="entry name" value="SecY_dom_sf"/>
</dbReference>
<keyword evidence="5 9" id="KW-0653">Protein transport</keyword>
<dbReference type="GO" id="GO:0065002">
    <property type="term" value="P:intracellular protein transmembrane transport"/>
    <property type="evidence" value="ECO:0007669"/>
    <property type="project" value="UniProtKB-UniRule"/>
</dbReference>
<keyword evidence="3 9" id="KW-0813">Transport</keyword>
<feature type="transmembrane region" description="Helical" evidence="9">
    <location>
        <begin position="26"/>
        <end position="44"/>
    </location>
</feature>
<dbReference type="PROSITE" id="PS00756">
    <property type="entry name" value="SECY_2"/>
    <property type="match status" value="1"/>
</dbReference>
<evidence type="ECO:0000256" key="4">
    <source>
        <dbReference type="ARBA" id="ARBA00022692"/>
    </source>
</evidence>
<proteinExistence type="inferred from homology"/>
<evidence type="ECO:0000256" key="3">
    <source>
        <dbReference type="ARBA" id="ARBA00022448"/>
    </source>
</evidence>
<comment type="caution">
    <text evidence="13">The sequence shown here is derived from an EMBL/GenBank/DDBJ whole genome shotgun (WGS) entry which is preliminary data.</text>
</comment>
<name>A0A084U335_MALIO</name>
<dbReference type="Gene3D" id="1.10.3370.10">
    <property type="entry name" value="SecY subunit domain"/>
    <property type="match status" value="1"/>
</dbReference>
<dbReference type="GO" id="GO:0006605">
    <property type="term" value="P:protein targeting"/>
    <property type="evidence" value="ECO:0007669"/>
    <property type="project" value="UniProtKB-UniRule"/>
</dbReference>
<comment type="subunit">
    <text evidence="9">Component of the Sec protein translocase complex. Heterotrimer consisting of SecY, SecE and SecG subunits. The heterotrimers can form oligomers, although 1 heterotrimer is thought to be able to translocate proteins. Interacts with the ribosome. Interacts with SecDF, and other proteins may be involved. Interacts with SecA.</text>
</comment>
<keyword evidence="9" id="KW-1003">Cell membrane</keyword>
<dbReference type="PIRSF" id="PIRSF004557">
    <property type="entry name" value="SecY"/>
    <property type="match status" value="1"/>
</dbReference>
<feature type="transmembrane region" description="Helical" evidence="9">
    <location>
        <begin position="282"/>
        <end position="300"/>
    </location>
</feature>
<keyword evidence="14" id="KW-1185">Reference proteome</keyword>
<feature type="transmembrane region" description="Helical" evidence="9">
    <location>
        <begin position="191"/>
        <end position="212"/>
    </location>
</feature>
<feature type="transmembrane region" description="Helical" evidence="9">
    <location>
        <begin position="408"/>
        <end position="430"/>
    </location>
</feature>
<evidence type="ECO:0000313" key="13">
    <source>
        <dbReference type="EMBL" id="KFB07371.1"/>
    </source>
</evidence>
<dbReference type="GO" id="GO:0005886">
    <property type="term" value="C:plasma membrane"/>
    <property type="evidence" value="ECO:0007669"/>
    <property type="project" value="UniProtKB-SubCell"/>
</dbReference>
<evidence type="ECO:0000256" key="5">
    <source>
        <dbReference type="ARBA" id="ARBA00022927"/>
    </source>
</evidence>
<evidence type="ECO:0000256" key="7">
    <source>
        <dbReference type="ARBA" id="ARBA00023010"/>
    </source>
</evidence>
<dbReference type="PANTHER" id="PTHR10906">
    <property type="entry name" value="SECY/SEC61-ALPHA FAMILY MEMBER"/>
    <property type="match status" value="1"/>
</dbReference>
<feature type="transmembrane region" description="Helical" evidence="9">
    <location>
        <begin position="64"/>
        <end position="90"/>
    </location>
</feature>
<feature type="transmembrane region" description="Helical" evidence="9">
    <location>
        <begin position="127"/>
        <end position="154"/>
    </location>
</feature>
<evidence type="ECO:0000256" key="8">
    <source>
        <dbReference type="ARBA" id="ARBA00023136"/>
    </source>
</evidence>
<organism evidence="13 14">
    <name type="scientific">Malacoplasma iowae DK-CPA</name>
    <dbReference type="NCBI Taxonomy" id="1394179"/>
    <lineage>
        <taxon>Bacteria</taxon>
        <taxon>Bacillati</taxon>
        <taxon>Mycoplasmatota</taxon>
        <taxon>Mycoplasmoidales</taxon>
        <taxon>Mycoplasmoidaceae</taxon>
        <taxon>Malacoplasma</taxon>
    </lineage>
</organism>
<evidence type="ECO:0000313" key="14">
    <source>
        <dbReference type="Proteomes" id="UP000028523"/>
    </source>
</evidence>
<feature type="transmembrane region" description="Helical" evidence="9">
    <location>
        <begin position="320"/>
        <end position="343"/>
    </location>
</feature>
<reference evidence="13 14" key="1">
    <citation type="journal article" date="2014" name="PLoS ONE">
        <title>Reduction of Hydrogen Peroxide Accumulation and Toxicity by a Catalase from Mycoplasma iowae.</title>
        <authorList>
            <person name="Pritchard R.E."/>
            <person name="Prassinos A.J."/>
            <person name="Osborne J.D."/>
            <person name="Raviv Z."/>
            <person name="Balish M.F."/>
        </authorList>
    </citation>
    <scope>NUCLEOTIDE SEQUENCE [LARGE SCALE GENOMIC DNA]</scope>
    <source>
        <strain evidence="13 14">DK-CPA</strain>
    </source>
</reference>
<comment type="subcellular location">
    <subcellularLocation>
        <location evidence="9">Cell membrane</location>
        <topology evidence="9">Multi-pass membrane protein</topology>
    </subcellularLocation>
    <subcellularLocation>
        <location evidence="1 11">Membrane</location>
        <topology evidence="1 11">Multi-pass membrane protein</topology>
    </subcellularLocation>
</comment>
<dbReference type="NCBIfam" id="TIGR00967">
    <property type="entry name" value="3a0501s007"/>
    <property type="match status" value="1"/>
</dbReference>
<dbReference type="PRINTS" id="PR00303">
    <property type="entry name" value="SECYTRNLCASE"/>
</dbReference>
<dbReference type="Pfam" id="PF00344">
    <property type="entry name" value="SecY"/>
    <property type="match status" value="1"/>
</dbReference>
<dbReference type="AlphaFoldDB" id="A0A084U335"/>
<keyword evidence="8 9" id="KW-0472">Membrane</keyword>
<feature type="transmembrane region" description="Helical" evidence="9">
    <location>
        <begin position="232"/>
        <end position="252"/>
    </location>
</feature>
<keyword evidence="6 9" id="KW-1133">Transmembrane helix</keyword>
<dbReference type="HAMAP" id="MF_01465">
    <property type="entry name" value="SecY"/>
    <property type="match status" value="1"/>
</dbReference>
<dbReference type="PROSITE" id="PS00755">
    <property type="entry name" value="SECY_1"/>
    <property type="match status" value="1"/>
</dbReference>
<keyword evidence="4 9" id="KW-0812">Transmembrane</keyword>
<gene>
    <name evidence="9 13" type="primary">secY</name>
    <name evidence="13" type="ORF">P271_204</name>
</gene>
<evidence type="ECO:0000256" key="11">
    <source>
        <dbReference type="RuleBase" id="RU003484"/>
    </source>
</evidence>
<evidence type="ECO:0000256" key="2">
    <source>
        <dbReference type="ARBA" id="ARBA00005751"/>
    </source>
</evidence>
<comment type="similarity">
    <text evidence="2 9 12">Belongs to the SecY/SEC61-alpha family.</text>
</comment>
<evidence type="ECO:0000256" key="1">
    <source>
        <dbReference type="ARBA" id="ARBA00004141"/>
    </source>
</evidence>
<feature type="transmembrane region" description="Helical" evidence="9">
    <location>
        <begin position="384"/>
        <end position="402"/>
    </location>
</feature>
<dbReference type="Proteomes" id="UP000028523">
    <property type="component" value="Unassembled WGS sequence"/>
</dbReference>
<dbReference type="InterPro" id="IPR002208">
    <property type="entry name" value="SecY/SEC61-alpha"/>
</dbReference>
<accession>A0A084U335</accession>
<dbReference type="RefSeq" id="WP_050796833.1">
    <property type="nucleotide sequence ID" value="NZ_AWQU01000085.1"/>
</dbReference>